<sequence length="551" mass="62387">MKLALSLTIALGTGTLALAAPLEKPNIIMVFADDISARELPVYGSSVWTGPWRNDTSDPQYRAKTPVLDQLASEGCWVTTPWAATVCSPSRAMMMTGRYAHLHKWWDNKLKGKYLDSSGKASVWPLYESSPLQLGHLAQKAGYATYWAGKTQMAGDLTRYGYDEGCFTPGNLEDKDNPYTDFKLEYRKINGERTVVNVDTGKPADTYLQHGWYWFPHVRLMNHPGEKTFSWWPNDEESKKEFGLATYGPDVELDFIFDYMERQHEAKKPFFIYHTTHLGHDGFDWLHPESDSSWPGTPVISWDGEKYTRTEPKVTGDDGIYDTHGTVTEPGMHRHINYLDYQMWLYRQKLEKMGIADNTVIIFCADNGTGGYGKNSPDRQKGVHVPLIIYAPGMTKHGRQDVLVNLSDFFPTIADLTGAEIPANYEQNGESLLPFLFTDKPAHREWVYGYRGYMQLIRGSHVMRDGFGKWWDVSETPADLISFTEITDWDAVSEVHRAERAKLEAVLPKFGVKTNGPNAPGTPDSPEKTKTKKKSKEEKKQKKAKPAADSK</sequence>
<feature type="signal peptide" evidence="3">
    <location>
        <begin position="1"/>
        <end position="19"/>
    </location>
</feature>
<dbReference type="InterPro" id="IPR017850">
    <property type="entry name" value="Alkaline_phosphatase_core_sf"/>
</dbReference>
<feature type="chain" id="PRO_5045379764" evidence="3">
    <location>
        <begin position="20"/>
        <end position="551"/>
    </location>
</feature>
<name>A0ABW5D3U1_9BACT</name>
<dbReference type="PANTHER" id="PTHR42693">
    <property type="entry name" value="ARYLSULFATASE FAMILY MEMBER"/>
    <property type="match status" value="1"/>
</dbReference>
<dbReference type="Proteomes" id="UP001597375">
    <property type="component" value="Unassembled WGS sequence"/>
</dbReference>
<dbReference type="InterPro" id="IPR050738">
    <property type="entry name" value="Sulfatase"/>
</dbReference>
<protein>
    <submittedName>
        <fullName evidence="5">Sulfatase-like hydrolase/transferase</fullName>
    </submittedName>
</protein>
<accession>A0ABW5D3U1</accession>
<evidence type="ECO:0000256" key="1">
    <source>
        <dbReference type="ARBA" id="ARBA00008779"/>
    </source>
</evidence>
<gene>
    <name evidence="5" type="ORF">ACFSSA_02130</name>
</gene>
<reference evidence="6" key="1">
    <citation type="journal article" date="2019" name="Int. J. Syst. Evol. Microbiol.">
        <title>The Global Catalogue of Microorganisms (GCM) 10K type strain sequencing project: providing services to taxonomists for standard genome sequencing and annotation.</title>
        <authorList>
            <consortium name="The Broad Institute Genomics Platform"/>
            <consortium name="The Broad Institute Genome Sequencing Center for Infectious Disease"/>
            <person name="Wu L."/>
            <person name="Ma J."/>
        </authorList>
    </citation>
    <scope>NUCLEOTIDE SEQUENCE [LARGE SCALE GENOMIC DNA]</scope>
    <source>
        <strain evidence="6">CGMCC 4.7106</strain>
    </source>
</reference>
<dbReference type="InterPro" id="IPR000917">
    <property type="entry name" value="Sulfatase_N"/>
</dbReference>
<comment type="similarity">
    <text evidence="1">Belongs to the sulfatase family.</text>
</comment>
<dbReference type="PANTHER" id="PTHR42693:SF33">
    <property type="entry name" value="ARYLSULFATASE"/>
    <property type="match status" value="1"/>
</dbReference>
<evidence type="ECO:0000256" key="2">
    <source>
        <dbReference type="SAM" id="MobiDB-lite"/>
    </source>
</evidence>
<proteinExistence type="inferred from homology"/>
<dbReference type="SUPFAM" id="SSF53649">
    <property type="entry name" value="Alkaline phosphatase-like"/>
    <property type="match status" value="1"/>
</dbReference>
<dbReference type="RefSeq" id="WP_386818121.1">
    <property type="nucleotide sequence ID" value="NZ_JBHUIT010000002.1"/>
</dbReference>
<evidence type="ECO:0000256" key="3">
    <source>
        <dbReference type="SAM" id="SignalP"/>
    </source>
</evidence>
<dbReference type="EMBL" id="JBHUIT010000002">
    <property type="protein sequence ID" value="MFD2255462.1"/>
    <property type="molecule type" value="Genomic_DNA"/>
</dbReference>
<keyword evidence="6" id="KW-1185">Reference proteome</keyword>
<organism evidence="5 6">
    <name type="scientific">Luteolibacter algae</name>
    <dbReference type="NCBI Taxonomy" id="454151"/>
    <lineage>
        <taxon>Bacteria</taxon>
        <taxon>Pseudomonadati</taxon>
        <taxon>Verrucomicrobiota</taxon>
        <taxon>Verrucomicrobiia</taxon>
        <taxon>Verrucomicrobiales</taxon>
        <taxon>Verrucomicrobiaceae</taxon>
        <taxon>Luteolibacter</taxon>
    </lineage>
</organism>
<evidence type="ECO:0000313" key="5">
    <source>
        <dbReference type="EMBL" id="MFD2255462.1"/>
    </source>
</evidence>
<feature type="compositionally biased region" description="Basic and acidic residues" evidence="2">
    <location>
        <begin position="525"/>
        <end position="551"/>
    </location>
</feature>
<dbReference type="Gene3D" id="3.40.720.10">
    <property type="entry name" value="Alkaline Phosphatase, subunit A"/>
    <property type="match status" value="1"/>
</dbReference>
<evidence type="ECO:0000259" key="4">
    <source>
        <dbReference type="Pfam" id="PF00884"/>
    </source>
</evidence>
<comment type="caution">
    <text evidence="5">The sequence shown here is derived from an EMBL/GenBank/DDBJ whole genome shotgun (WGS) entry which is preliminary data.</text>
</comment>
<feature type="region of interest" description="Disordered" evidence="2">
    <location>
        <begin position="508"/>
        <end position="551"/>
    </location>
</feature>
<keyword evidence="3" id="KW-0732">Signal</keyword>
<evidence type="ECO:0000313" key="6">
    <source>
        <dbReference type="Proteomes" id="UP001597375"/>
    </source>
</evidence>
<feature type="domain" description="Sulfatase N-terminal" evidence="4">
    <location>
        <begin position="25"/>
        <end position="419"/>
    </location>
</feature>
<dbReference type="Pfam" id="PF00884">
    <property type="entry name" value="Sulfatase"/>
    <property type="match status" value="1"/>
</dbReference>